<dbReference type="Proteomes" id="UP001153331">
    <property type="component" value="Unassembled WGS sequence"/>
</dbReference>
<sequence length="317" mass="34569">MTFVGTVQCITASIEIKSNRTALKSPTSSVTTMNISAVNPPPQAQALLSSTQKVSTYETTGGLVTAQFAEHNLSLIPPIQSGSIIHDNACGSGTVSRLILSSTQPPNSVQIQATDIDPPFLSALEDAAKEHAWPVSVTNQRSETLNFPDSTFTHSLTNIAIFFTSSAGLDGAKEIYRTLQPGGIAVVNCWAHVTWFVPVRTVHETIRPGKPFPTPVVAWHDGQQIQKVMQEAGFKEEDIRAETSDAWAVVKKEGLREWAEKSWAYLGGIAGWFEDDEKTWDQAVDKLVELLLVQPGTVVEGEEVRMKASQWVLVAKK</sequence>
<organism evidence="1 2">
    <name type="scientific">Boeremia exigua</name>
    <dbReference type="NCBI Taxonomy" id="749465"/>
    <lineage>
        <taxon>Eukaryota</taxon>
        <taxon>Fungi</taxon>
        <taxon>Dikarya</taxon>
        <taxon>Ascomycota</taxon>
        <taxon>Pezizomycotina</taxon>
        <taxon>Dothideomycetes</taxon>
        <taxon>Pleosporomycetidae</taxon>
        <taxon>Pleosporales</taxon>
        <taxon>Pleosporineae</taxon>
        <taxon>Didymellaceae</taxon>
        <taxon>Boeremia</taxon>
    </lineage>
</organism>
<name>A0ACC2ICC9_9PLEO</name>
<evidence type="ECO:0000313" key="2">
    <source>
        <dbReference type="Proteomes" id="UP001153331"/>
    </source>
</evidence>
<gene>
    <name evidence="1" type="ORF">OPT61_g4940</name>
</gene>
<reference evidence="1" key="1">
    <citation type="submission" date="2022-11" db="EMBL/GenBank/DDBJ databases">
        <title>Genome Sequence of Boeremia exigua.</title>
        <authorList>
            <person name="Buettner E."/>
        </authorList>
    </citation>
    <scope>NUCLEOTIDE SEQUENCE</scope>
    <source>
        <strain evidence="1">CU02</strain>
    </source>
</reference>
<protein>
    <submittedName>
        <fullName evidence="1">Uncharacterized protein</fullName>
    </submittedName>
</protein>
<keyword evidence="2" id="KW-1185">Reference proteome</keyword>
<accession>A0ACC2ICC9</accession>
<proteinExistence type="predicted"/>
<comment type="caution">
    <text evidence="1">The sequence shown here is derived from an EMBL/GenBank/DDBJ whole genome shotgun (WGS) entry which is preliminary data.</text>
</comment>
<dbReference type="EMBL" id="JAPHNI010000299">
    <property type="protein sequence ID" value="KAJ8112767.1"/>
    <property type="molecule type" value="Genomic_DNA"/>
</dbReference>
<evidence type="ECO:0000313" key="1">
    <source>
        <dbReference type="EMBL" id="KAJ8112767.1"/>
    </source>
</evidence>